<dbReference type="GO" id="GO:0022625">
    <property type="term" value="C:cytosolic large ribosomal subunit"/>
    <property type="evidence" value="ECO:0007669"/>
    <property type="project" value="TreeGrafter"/>
</dbReference>
<evidence type="ECO:0000256" key="3">
    <source>
        <dbReference type="ARBA" id="ARBA00023274"/>
    </source>
</evidence>
<sequence length="199" mass="22384">MVKHNNVIPNIHCKKKYLQSSRGPLKVKLALNQATRKKARRVKRAARAAKLAPAPLEKLRPIVHCPTQKYSAKLRFGRGFTMEELKAAGLSARYAQTVGIAVDYRRKNRCEESLELNKARLESYKANLVILKKGDSAPADIVKGGTAIQPIPKPSTDIVMETITPEMKDFKAYTTMRVAKQETRVAGYRIAVENRKKKE</sequence>
<organism evidence="4">
    <name type="scientific">Amphora coffeiformis</name>
    <dbReference type="NCBI Taxonomy" id="265554"/>
    <lineage>
        <taxon>Eukaryota</taxon>
        <taxon>Sar</taxon>
        <taxon>Stramenopiles</taxon>
        <taxon>Ochrophyta</taxon>
        <taxon>Bacillariophyta</taxon>
        <taxon>Bacillariophyceae</taxon>
        <taxon>Bacillariophycidae</taxon>
        <taxon>Thalassiophysales</taxon>
        <taxon>Catenulaceae</taxon>
        <taxon>Amphora</taxon>
    </lineage>
</organism>
<protein>
    <recommendedName>
        <fullName evidence="5">60S ribosomal protein L13</fullName>
    </recommendedName>
</protein>
<dbReference type="EMBL" id="HBIM01017405">
    <property type="protein sequence ID" value="CAE0416362.1"/>
    <property type="molecule type" value="Transcribed_RNA"/>
</dbReference>
<dbReference type="GO" id="GO:0003723">
    <property type="term" value="F:RNA binding"/>
    <property type="evidence" value="ECO:0007669"/>
    <property type="project" value="TreeGrafter"/>
</dbReference>
<keyword evidence="3" id="KW-0687">Ribonucleoprotein</keyword>
<evidence type="ECO:0000256" key="1">
    <source>
        <dbReference type="ARBA" id="ARBA00005640"/>
    </source>
</evidence>
<dbReference type="Pfam" id="PF01294">
    <property type="entry name" value="Ribosomal_L13e"/>
    <property type="match status" value="1"/>
</dbReference>
<evidence type="ECO:0000313" key="4">
    <source>
        <dbReference type="EMBL" id="CAE0416362.1"/>
    </source>
</evidence>
<gene>
    <name evidence="4" type="ORF">ACOF00016_LOCUS13420</name>
</gene>
<dbReference type="PANTHER" id="PTHR11722:SF0">
    <property type="entry name" value="LARGE RIBOSOMAL SUBUNIT PROTEIN EL13"/>
    <property type="match status" value="1"/>
</dbReference>
<dbReference type="PANTHER" id="PTHR11722">
    <property type="entry name" value="60S RIBOSOMAL PROTEIN L13"/>
    <property type="match status" value="1"/>
</dbReference>
<evidence type="ECO:0000256" key="2">
    <source>
        <dbReference type="ARBA" id="ARBA00022980"/>
    </source>
</evidence>
<dbReference type="Gene3D" id="1.20.5.110">
    <property type="match status" value="1"/>
</dbReference>
<dbReference type="AlphaFoldDB" id="A0A7S3LBA6"/>
<accession>A0A7S3LBA6</accession>
<reference evidence="4" key="1">
    <citation type="submission" date="2021-01" db="EMBL/GenBank/DDBJ databases">
        <authorList>
            <person name="Corre E."/>
            <person name="Pelletier E."/>
            <person name="Niang G."/>
            <person name="Scheremetjew M."/>
            <person name="Finn R."/>
            <person name="Kale V."/>
            <person name="Holt S."/>
            <person name="Cochrane G."/>
            <person name="Meng A."/>
            <person name="Brown T."/>
            <person name="Cohen L."/>
        </authorList>
    </citation>
    <scope>NUCLEOTIDE SEQUENCE</scope>
    <source>
        <strain evidence="4">CCMP127</strain>
    </source>
</reference>
<comment type="similarity">
    <text evidence="1">Belongs to the eukaryotic ribosomal protein eL13 family.</text>
</comment>
<dbReference type="InterPro" id="IPR001380">
    <property type="entry name" value="Ribosomal_eL13"/>
</dbReference>
<dbReference type="HAMAP" id="MF_00499">
    <property type="entry name" value="Ribosomal_eL13"/>
    <property type="match status" value="1"/>
</dbReference>
<keyword evidence="2" id="KW-0689">Ribosomal protein</keyword>
<dbReference type="GO" id="GO:0006412">
    <property type="term" value="P:translation"/>
    <property type="evidence" value="ECO:0007669"/>
    <property type="project" value="InterPro"/>
</dbReference>
<proteinExistence type="inferred from homology"/>
<evidence type="ECO:0008006" key="5">
    <source>
        <dbReference type="Google" id="ProtNLM"/>
    </source>
</evidence>
<dbReference type="GO" id="GO:0003735">
    <property type="term" value="F:structural constituent of ribosome"/>
    <property type="evidence" value="ECO:0007669"/>
    <property type="project" value="InterPro"/>
</dbReference>
<name>A0A7S3LBA6_9STRA</name>